<dbReference type="RefSeq" id="WP_013219289.1">
    <property type="nucleotide sequence ID" value="NC_014315.1"/>
</dbReference>
<organism evidence="5 6">
    <name type="scientific">Nitrosococcus watsoni (strain C-113)</name>
    <dbReference type="NCBI Taxonomy" id="105559"/>
    <lineage>
        <taxon>Bacteria</taxon>
        <taxon>Pseudomonadati</taxon>
        <taxon>Pseudomonadota</taxon>
        <taxon>Gammaproteobacteria</taxon>
        <taxon>Chromatiales</taxon>
        <taxon>Chromatiaceae</taxon>
        <taxon>Nitrosococcus</taxon>
    </lineage>
</organism>
<comment type="subcellular location">
    <subcellularLocation>
        <location evidence="4">Cytoplasm</location>
    </subcellularLocation>
</comment>
<protein>
    <recommendedName>
        <fullName evidence="4">Urease accessory protein UreD</fullName>
    </recommendedName>
</protein>
<dbReference type="AlphaFoldDB" id="D8K8W8"/>
<dbReference type="STRING" id="105559.Nwat_0207"/>
<evidence type="ECO:0000313" key="6">
    <source>
        <dbReference type="Proteomes" id="UP000000393"/>
    </source>
</evidence>
<dbReference type="HAMAP" id="MF_01384">
    <property type="entry name" value="UreD"/>
    <property type="match status" value="1"/>
</dbReference>
<gene>
    <name evidence="4" type="primary">ureD</name>
    <name evidence="5" type="ordered locus">Nwat_0207</name>
</gene>
<keyword evidence="3 4" id="KW-0143">Chaperone</keyword>
<dbReference type="HOGENOM" id="CLU_056339_0_0_6"/>
<keyword evidence="6" id="KW-1185">Reference proteome</keyword>
<dbReference type="GO" id="GO:0016151">
    <property type="term" value="F:nickel cation binding"/>
    <property type="evidence" value="ECO:0007669"/>
    <property type="project" value="UniProtKB-UniRule"/>
</dbReference>
<dbReference type="eggNOG" id="COG0829">
    <property type="taxonomic scope" value="Bacteria"/>
</dbReference>
<evidence type="ECO:0000256" key="1">
    <source>
        <dbReference type="ARBA" id="ARBA00007177"/>
    </source>
</evidence>
<dbReference type="GO" id="GO:0005737">
    <property type="term" value="C:cytoplasm"/>
    <property type="evidence" value="ECO:0007669"/>
    <property type="project" value="UniProtKB-SubCell"/>
</dbReference>
<proteinExistence type="inferred from homology"/>
<comment type="function">
    <text evidence="4">Required for maturation of urease via the functional incorporation of the urease nickel metallocenter.</text>
</comment>
<keyword evidence="4" id="KW-0963">Cytoplasm</keyword>
<keyword evidence="2 4" id="KW-0996">Nickel insertion</keyword>
<evidence type="ECO:0000256" key="4">
    <source>
        <dbReference type="HAMAP-Rule" id="MF_01384"/>
    </source>
</evidence>
<evidence type="ECO:0000256" key="3">
    <source>
        <dbReference type="ARBA" id="ARBA00023186"/>
    </source>
</evidence>
<name>D8K8W8_NITWC</name>
<sequence length="296" mass="32645">MRKIAVFKQKPHEVADACLAKTDLLPLTWPAKLELAYQRVKMRTVPVLRRHKGPLRVQKHLYPEGSAVCQHLILHPPGGIAGGDTLDIQIHAGSHAWAQLTSPGAAKWYRSEVSLARQNLTLSTEPGGILEWLPQETIFFAGCQTALDTTIDLAEDAKVIAWDIIALGRPASGERFNSGRIHQRFRLRRNGRLLWSERMQLLGGSRLLESPIGFAGYPVAGTLLASGELNDQQLAACRSLPIEGGRGGLTQLPGLVVARFLGEEAEAARNWFIALWQELRPALLGRSVSIPRIWNT</sequence>
<dbReference type="OrthoDB" id="9798842at2"/>
<dbReference type="KEGG" id="nwa:Nwat_0207"/>
<dbReference type="InterPro" id="IPR002669">
    <property type="entry name" value="UreD"/>
</dbReference>
<reference evidence="5 6" key="1">
    <citation type="submission" date="2010-06" db="EMBL/GenBank/DDBJ databases">
        <title>Complete sequence of chromosome of Nitrosococcus watsoni C-113.</title>
        <authorList>
            <consortium name="US DOE Joint Genome Institute"/>
            <person name="Lucas S."/>
            <person name="Copeland A."/>
            <person name="Lapidus A."/>
            <person name="Cheng J.-F."/>
            <person name="Bruce D."/>
            <person name="Goodwin L."/>
            <person name="Pitluck S."/>
            <person name="Malfatti S.A."/>
            <person name="Chain P.S.G."/>
            <person name="Land M."/>
            <person name="Hauser L."/>
            <person name="Kyrpides N."/>
            <person name="Ivanova N."/>
            <person name="Cambell M.A."/>
            <person name="Heidelberg J.F."/>
            <person name="Klotz M.G."/>
            <person name="Woyke T."/>
        </authorList>
    </citation>
    <scope>NUCLEOTIDE SEQUENCE [LARGE SCALE GENOMIC DNA]</scope>
    <source>
        <strain evidence="5 6">C-113</strain>
    </source>
</reference>
<dbReference type="EMBL" id="CP002086">
    <property type="protein sequence ID" value="ADJ27178.1"/>
    <property type="molecule type" value="Genomic_DNA"/>
</dbReference>
<comment type="subunit">
    <text evidence="4">UreD, UreF and UreG form a complex that acts as a GTP-hydrolysis-dependent molecular chaperone, activating the urease apoprotein by helping to assemble the nickel containing metallocenter of UreC. The UreE protein probably delivers the nickel.</text>
</comment>
<dbReference type="PANTHER" id="PTHR33643">
    <property type="entry name" value="UREASE ACCESSORY PROTEIN D"/>
    <property type="match status" value="1"/>
</dbReference>
<accession>D8K8W8</accession>
<evidence type="ECO:0000313" key="5">
    <source>
        <dbReference type="EMBL" id="ADJ27178.1"/>
    </source>
</evidence>
<evidence type="ECO:0000256" key="2">
    <source>
        <dbReference type="ARBA" id="ARBA00022988"/>
    </source>
</evidence>
<dbReference type="PANTHER" id="PTHR33643:SF1">
    <property type="entry name" value="UREASE ACCESSORY PROTEIN D"/>
    <property type="match status" value="1"/>
</dbReference>
<dbReference type="Proteomes" id="UP000000393">
    <property type="component" value="Chromosome"/>
</dbReference>
<comment type="similarity">
    <text evidence="1 4">Belongs to the UreD family.</text>
</comment>
<dbReference type="Pfam" id="PF01774">
    <property type="entry name" value="UreD"/>
    <property type="match status" value="1"/>
</dbReference>